<keyword evidence="3" id="KW-1185">Reference proteome</keyword>
<proteinExistence type="predicted"/>
<evidence type="ECO:0000313" key="3">
    <source>
        <dbReference type="Proteomes" id="UP001304125"/>
    </source>
</evidence>
<dbReference type="RefSeq" id="WP_313499307.1">
    <property type="nucleotide sequence ID" value="NZ_CP134879.1"/>
</dbReference>
<protein>
    <submittedName>
        <fullName evidence="2">Uncharacterized protein</fullName>
    </submittedName>
</protein>
<dbReference type="KEGG" id="dcp:RN607_01925"/>
<sequence length="104" mass="10230">MVTPQMVLERSEGQSDAEALLSEVPNVSHAGVESVGASGLVCAGALGDAAVLAVTPGLGDGAGFGDVQAASRVAVRSTAASLGRPALMIPRYARAWPSAQGAVA</sequence>
<dbReference type="EMBL" id="CP134880">
    <property type="protein sequence ID" value="WNM27788.1"/>
    <property type="molecule type" value="Genomic_DNA"/>
</dbReference>
<dbReference type="AlphaFoldDB" id="A0AA96FD89"/>
<organism evidence="2">
    <name type="scientific">Demequina capsici</name>
    <dbReference type="NCBI Taxonomy" id="3075620"/>
    <lineage>
        <taxon>Bacteria</taxon>
        <taxon>Bacillati</taxon>
        <taxon>Actinomycetota</taxon>
        <taxon>Actinomycetes</taxon>
        <taxon>Micrococcales</taxon>
        <taxon>Demequinaceae</taxon>
        <taxon>Demequina</taxon>
    </lineage>
</organism>
<reference evidence="2 3" key="1">
    <citation type="submission" date="2023-09" db="EMBL/GenBank/DDBJ databases">
        <title>Demequina sp. a novel bacteria isolated from Capsicum annuum.</title>
        <authorList>
            <person name="Humaira Z."/>
            <person name="Lee J."/>
            <person name="Cho D."/>
        </authorList>
    </citation>
    <scope>NUCLEOTIDE SEQUENCE</scope>
    <source>
        <strain evidence="1 3">OYTSA14</strain>
        <strain evidence="2">PMTSA13</strain>
    </source>
</reference>
<accession>A0AA96FA26</accession>
<gene>
    <name evidence="1" type="ORF">RN606_01650</name>
    <name evidence="2" type="ORF">RN607_01925</name>
</gene>
<dbReference type="Proteomes" id="UP001304125">
    <property type="component" value="Chromosome"/>
</dbReference>
<name>A0AA96FD89_9MICO</name>
<dbReference type="EMBL" id="CP134879">
    <property type="protein sequence ID" value="WNM24881.1"/>
    <property type="molecule type" value="Genomic_DNA"/>
</dbReference>
<dbReference type="Proteomes" id="UP001303408">
    <property type="component" value="Chromosome"/>
</dbReference>
<evidence type="ECO:0000313" key="1">
    <source>
        <dbReference type="EMBL" id="WNM24881.1"/>
    </source>
</evidence>
<accession>A0AA96FD89</accession>
<evidence type="ECO:0000313" key="2">
    <source>
        <dbReference type="EMBL" id="WNM27788.1"/>
    </source>
</evidence>